<dbReference type="InterPro" id="IPR013783">
    <property type="entry name" value="Ig-like_fold"/>
</dbReference>
<name>A0A6G9AJR3_9BACT</name>
<keyword evidence="4" id="KW-1185">Reference proteome</keyword>
<dbReference type="NCBIfam" id="TIGR04183">
    <property type="entry name" value="Por_Secre_tail"/>
    <property type="match status" value="1"/>
</dbReference>
<evidence type="ECO:0000259" key="1">
    <source>
        <dbReference type="Pfam" id="PF18962"/>
    </source>
</evidence>
<dbReference type="Pfam" id="PF20009">
    <property type="entry name" value="GEVED"/>
    <property type="match status" value="1"/>
</dbReference>
<feature type="domain" description="GEVED" evidence="2">
    <location>
        <begin position="412"/>
        <end position="499"/>
    </location>
</feature>
<proteinExistence type="predicted"/>
<dbReference type="AlphaFoldDB" id="A0A6G9AJR3"/>
<gene>
    <name evidence="3" type="ORF">G8759_08660</name>
</gene>
<dbReference type="InterPro" id="IPR024079">
    <property type="entry name" value="MetalloPept_cat_dom_sf"/>
</dbReference>
<dbReference type="Gene3D" id="3.40.390.10">
    <property type="entry name" value="Collagenase (Catalytic Domain)"/>
    <property type="match status" value="1"/>
</dbReference>
<accession>A0A6G9AJR3</accession>
<dbReference type="RefSeq" id="WP_167207039.1">
    <property type="nucleotide sequence ID" value="NZ_CP050063.1"/>
</dbReference>
<dbReference type="SUPFAM" id="SSF55486">
    <property type="entry name" value="Metalloproteases ('zincins'), catalytic domain"/>
    <property type="match status" value="1"/>
</dbReference>
<dbReference type="EMBL" id="CP050063">
    <property type="protein sequence ID" value="QIP12690.1"/>
    <property type="molecule type" value="Genomic_DNA"/>
</dbReference>
<sequence length="755" mass="81699">MIRKSDGSGGADLGSINAGFAQLNGLFLPSGIQFYIAPNGLKEVNSDRLYDINTSETAAEIYSLMLPNAINVFVVNSGKDIINPVFAGQAPLPATSVESNWIVIDYHYLTNKLTLPHEMGHYIGLYHPHDNLIGGPRELVNGSNCAIASDQVCDTPADPFDLVRVPVGQQPITCQYTYDIKDANGELYNPLLNNIMSYWFCPPYTFTSGQYERLKTVGIAGRINPRNQYSLNAPASDVTPPLLSIVTSIGPLKLIWQDKSDNETGFIIERSTSPVDGFVAVDGVAPNSSQWFDTSGTTGINYYYRVKASNSLNYSNVQNGKPGYCLPVHRDVYSCTSAEGTIGLESLTIWSPGKTAVLLSSKGVCSQDGNAYSDLTNRPAIKLTTDVSYPFQVESMRIQGGQSKGAIYRTRINIWIDLNQDQVFSTDERLYLSPLRWNSTITDLSGDYPNPLLENQFIIPASAKSGLTRMRIRIGTPVFTGNLETACEQIDGETEDYLVDISNLICQLSTTITGSTTLCQGNSTLLSVMTSGGQGNLTYVWTLNGSATGTSSATLTAAATGNYGISVTDTKGCVSKAIVDVLAIQVPEARITAQGNLDLLPMGSVTLSASTGAEVNYQWNLNRTAIAGATSSTYQANQAGTYTVVVARRSCTATSDGITVNLITTVEPVTVGNMVVEIFPNPGKNQMQVIFQLVAPSTATLQLIDSYGRVIQVYKAETPVTHHHFQLNLLGNPAGVYFIRSISEKQQTMNKIFIE</sequence>
<dbReference type="KEGG" id="spib:G8759_08660"/>
<organism evidence="3 4">
    <name type="scientific">Spirosoma aureum</name>
    <dbReference type="NCBI Taxonomy" id="2692134"/>
    <lineage>
        <taxon>Bacteria</taxon>
        <taxon>Pseudomonadati</taxon>
        <taxon>Bacteroidota</taxon>
        <taxon>Cytophagia</taxon>
        <taxon>Cytophagales</taxon>
        <taxon>Cytophagaceae</taxon>
        <taxon>Spirosoma</taxon>
    </lineage>
</organism>
<evidence type="ECO:0000259" key="2">
    <source>
        <dbReference type="Pfam" id="PF20009"/>
    </source>
</evidence>
<dbReference type="Proteomes" id="UP000501802">
    <property type="component" value="Chromosome"/>
</dbReference>
<feature type="domain" description="Secretion system C-terminal sorting" evidence="1">
    <location>
        <begin position="678"/>
        <end position="754"/>
    </location>
</feature>
<evidence type="ECO:0000313" key="3">
    <source>
        <dbReference type="EMBL" id="QIP12690.1"/>
    </source>
</evidence>
<dbReference type="InterPro" id="IPR026444">
    <property type="entry name" value="Secre_tail"/>
</dbReference>
<dbReference type="InterPro" id="IPR045474">
    <property type="entry name" value="GEVED"/>
</dbReference>
<dbReference type="Gene3D" id="2.60.40.10">
    <property type="entry name" value="Immunoglobulins"/>
    <property type="match status" value="3"/>
</dbReference>
<protein>
    <submittedName>
        <fullName evidence="3">T9SS type A sorting domain-containing protein</fullName>
    </submittedName>
</protein>
<dbReference type="GO" id="GO:0008237">
    <property type="term" value="F:metallopeptidase activity"/>
    <property type="evidence" value="ECO:0007669"/>
    <property type="project" value="InterPro"/>
</dbReference>
<evidence type="ECO:0000313" key="4">
    <source>
        <dbReference type="Proteomes" id="UP000501802"/>
    </source>
</evidence>
<dbReference type="Pfam" id="PF18962">
    <property type="entry name" value="Por_Secre_tail"/>
    <property type="match status" value="1"/>
</dbReference>
<reference evidence="3 4" key="1">
    <citation type="submission" date="2020-03" db="EMBL/GenBank/DDBJ databases">
        <authorList>
            <person name="Kim M.K."/>
        </authorList>
    </citation>
    <scope>NUCLEOTIDE SEQUENCE [LARGE SCALE GENOMIC DNA]</scope>
    <source>
        <strain evidence="3 4">BT328</strain>
    </source>
</reference>